<dbReference type="InterPro" id="IPR027277">
    <property type="entry name" value="NadC/ModD"/>
</dbReference>
<evidence type="ECO:0000256" key="5">
    <source>
        <dbReference type="ARBA" id="ARBA00011944"/>
    </source>
</evidence>
<dbReference type="CDD" id="cd01572">
    <property type="entry name" value="QPRTase"/>
    <property type="match status" value="1"/>
</dbReference>
<evidence type="ECO:0000256" key="11">
    <source>
        <dbReference type="ARBA" id="ARBA00069173"/>
    </source>
</evidence>
<comment type="caution">
    <text evidence="15">The sequence shown here is derived from an EMBL/GenBank/DDBJ whole genome shotgun (WGS) entry which is preliminary data.</text>
</comment>
<dbReference type="Pfam" id="PF02749">
    <property type="entry name" value="QRPTase_N"/>
    <property type="match status" value="1"/>
</dbReference>
<evidence type="ECO:0000256" key="4">
    <source>
        <dbReference type="ARBA" id="ARBA00011218"/>
    </source>
</evidence>
<dbReference type="Pfam" id="PF01729">
    <property type="entry name" value="QRPTase_C"/>
    <property type="match status" value="1"/>
</dbReference>
<evidence type="ECO:0000259" key="13">
    <source>
        <dbReference type="Pfam" id="PF01729"/>
    </source>
</evidence>
<dbReference type="InterPro" id="IPR037128">
    <property type="entry name" value="Quinolinate_PRibosylTase_N_sf"/>
</dbReference>
<dbReference type="InterPro" id="IPR036068">
    <property type="entry name" value="Nicotinate_pribotase-like_C"/>
</dbReference>
<dbReference type="GO" id="GO:0005737">
    <property type="term" value="C:cytoplasm"/>
    <property type="evidence" value="ECO:0007669"/>
    <property type="project" value="TreeGrafter"/>
</dbReference>
<dbReference type="PIRSF" id="PIRSF006250">
    <property type="entry name" value="NadC_ModD"/>
    <property type="match status" value="1"/>
</dbReference>
<dbReference type="PANTHER" id="PTHR32179">
    <property type="entry name" value="NICOTINATE-NUCLEOTIDE PYROPHOSPHORYLASE [CARBOXYLATING]"/>
    <property type="match status" value="1"/>
</dbReference>
<gene>
    <name evidence="15" type="primary">nadC</name>
    <name evidence="15" type="ORF">GBZ86_02315</name>
</gene>
<dbReference type="NCBIfam" id="TIGR00078">
    <property type="entry name" value="nadC"/>
    <property type="match status" value="1"/>
</dbReference>
<evidence type="ECO:0000313" key="16">
    <source>
        <dbReference type="Proteomes" id="UP000430345"/>
    </source>
</evidence>
<dbReference type="Gene3D" id="3.90.1170.20">
    <property type="entry name" value="Quinolinate phosphoribosyl transferase, N-terminal domain"/>
    <property type="match status" value="1"/>
</dbReference>
<dbReference type="InterPro" id="IPR013785">
    <property type="entry name" value="Aldolase_TIM"/>
</dbReference>
<comment type="catalytic activity">
    <reaction evidence="10">
        <text>nicotinate beta-D-ribonucleotide + CO2 + diphosphate = quinolinate + 5-phospho-alpha-D-ribose 1-diphosphate + 2 H(+)</text>
        <dbReference type="Rhea" id="RHEA:12733"/>
        <dbReference type="ChEBI" id="CHEBI:15378"/>
        <dbReference type="ChEBI" id="CHEBI:16526"/>
        <dbReference type="ChEBI" id="CHEBI:29959"/>
        <dbReference type="ChEBI" id="CHEBI:33019"/>
        <dbReference type="ChEBI" id="CHEBI:57502"/>
        <dbReference type="ChEBI" id="CHEBI:58017"/>
        <dbReference type="EC" id="2.4.2.19"/>
    </reaction>
</comment>
<organism evidence="15 16">
    <name type="scientific">Clostridium tarantellae</name>
    <dbReference type="NCBI Taxonomy" id="39493"/>
    <lineage>
        <taxon>Bacteria</taxon>
        <taxon>Bacillati</taxon>
        <taxon>Bacillota</taxon>
        <taxon>Clostridia</taxon>
        <taxon>Eubacteriales</taxon>
        <taxon>Clostridiaceae</taxon>
        <taxon>Clostridium</taxon>
    </lineage>
</organism>
<sequence>MISGLNMANIDEYIINALKEDISSEDITTNAIIKENDILGQAQLICKEDGILAGIEVFKRVFEKIGQVNFKSNFKDGDKIKKGDVIGILIGCVKSILIGERTALNYLQRMSGIATYTNSFVKELEGTKTKLLDTRKTTPNMRIFEKYAVKVGGGYNHRYNLSDGILIKDNHIGAAGGIKKAILLAKEDASFVRKIEVEVENLEMLEEAIEAGADIIMLDNMSLQTMKKAVKIVNKRALTECSGNVSKDNLKEISKTGVDYISCGALTHSAPILDFSLKNLIII</sequence>
<name>A0A6I1MNW0_9CLOT</name>
<evidence type="ECO:0000256" key="6">
    <source>
        <dbReference type="ARBA" id="ARBA00022642"/>
    </source>
</evidence>
<dbReference type="EC" id="2.4.2.19" evidence="5"/>
<evidence type="ECO:0000256" key="7">
    <source>
        <dbReference type="ARBA" id="ARBA00022676"/>
    </source>
</evidence>
<protein>
    <recommendedName>
        <fullName evidence="11">Probable nicotinate-nucleotide pyrophosphorylase [carboxylating]</fullName>
        <ecNumber evidence="5">2.4.2.19</ecNumber>
    </recommendedName>
    <alternativeName>
        <fullName evidence="9">Quinolinate phosphoribosyltransferase [decarboxylating]</fullName>
    </alternativeName>
</protein>
<accession>A0A6I1MNW0</accession>
<dbReference type="AlphaFoldDB" id="A0A6I1MNW0"/>
<evidence type="ECO:0000256" key="9">
    <source>
        <dbReference type="ARBA" id="ARBA00033102"/>
    </source>
</evidence>
<feature type="domain" description="Quinolinate phosphoribosyl transferase C-terminal" evidence="13">
    <location>
        <begin position="113"/>
        <end position="278"/>
    </location>
</feature>
<dbReference type="FunFam" id="3.20.20.70:FF:000030">
    <property type="entry name" value="Nicotinate-nucleotide pyrophosphorylase, carboxylating"/>
    <property type="match status" value="1"/>
</dbReference>
<dbReference type="SUPFAM" id="SSF54675">
    <property type="entry name" value="Nicotinate/Quinolinate PRTase N-terminal domain-like"/>
    <property type="match status" value="1"/>
</dbReference>
<keyword evidence="16" id="KW-1185">Reference proteome</keyword>
<dbReference type="FunFam" id="3.90.1170.20:FF:000001">
    <property type="entry name" value="Nicotinate-nucleotide diphosphorylase (Carboxylating)"/>
    <property type="match status" value="1"/>
</dbReference>
<comment type="pathway">
    <text evidence="2">Cofactor biosynthesis; NAD(+) biosynthesis; nicotinate D-ribonucleotide from quinolinate: step 1/1.</text>
</comment>
<evidence type="ECO:0000313" key="15">
    <source>
        <dbReference type="EMBL" id="MPQ42591.1"/>
    </source>
</evidence>
<dbReference type="Proteomes" id="UP000430345">
    <property type="component" value="Unassembled WGS sequence"/>
</dbReference>
<keyword evidence="8 12" id="KW-0808">Transferase</keyword>
<dbReference type="GO" id="GO:0034213">
    <property type="term" value="P:quinolinate catabolic process"/>
    <property type="evidence" value="ECO:0007669"/>
    <property type="project" value="TreeGrafter"/>
</dbReference>
<evidence type="ECO:0000256" key="1">
    <source>
        <dbReference type="ARBA" id="ARBA00003237"/>
    </source>
</evidence>
<dbReference type="GO" id="GO:0004514">
    <property type="term" value="F:nicotinate-nucleotide diphosphorylase (carboxylating) activity"/>
    <property type="evidence" value="ECO:0007669"/>
    <property type="project" value="UniProtKB-EC"/>
</dbReference>
<proteinExistence type="inferred from homology"/>
<evidence type="ECO:0000256" key="8">
    <source>
        <dbReference type="ARBA" id="ARBA00022679"/>
    </source>
</evidence>
<evidence type="ECO:0000259" key="14">
    <source>
        <dbReference type="Pfam" id="PF02749"/>
    </source>
</evidence>
<comment type="similarity">
    <text evidence="3 12">Belongs to the NadC/ModD family.</text>
</comment>
<comment type="function">
    <text evidence="1">Involved in the catabolism of quinolinic acid (QA).</text>
</comment>
<dbReference type="SUPFAM" id="SSF51690">
    <property type="entry name" value="Nicotinate/Quinolinate PRTase C-terminal domain-like"/>
    <property type="match status" value="1"/>
</dbReference>
<dbReference type="UniPathway" id="UPA00253">
    <property type="reaction ID" value="UER00331"/>
</dbReference>
<keyword evidence="7 12" id="KW-0328">Glycosyltransferase</keyword>
<evidence type="ECO:0000256" key="10">
    <source>
        <dbReference type="ARBA" id="ARBA00047445"/>
    </source>
</evidence>
<dbReference type="PANTHER" id="PTHR32179:SF3">
    <property type="entry name" value="NICOTINATE-NUCLEOTIDE PYROPHOSPHORYLASE [CARBOXYLATING]"/>
    <property type="match status" value="1"/>
</dbReference>
<dbReference type="OrthoDB" id="9782546at2"/>
<reference evidence="15 16" key="1">
    <citation type="submission" date="2019-10" db="EMBL/GenBank/DDBJ databases">
        <title>The Genome Sequence of Clostridium tarantellae Isolated from Fish Brain.</title>
        <authorList>
            <person name="Bano L."/>
            <person name="Kiel M."/>
            <person name="Sales G."/>
            <person name="Doxey A.C."/>
            <person name="Mansfield M.J."/>
            <person name="Schiavone M."/>
            <person name="Rossetto O."/>
            <person name="Pirazzini M."/>
            <person name="Dobrindt U."/>
            <person name="Montecucco C."/>
        </authorList>
    </citation>
    <scope>NUCLEOTIDE SEQUENCE [LARGE SCALE GENOMIC DNA]</scope>
    <source>
        <strain evidence="15 16">DSM 3997</strain>
    </source>
</reference>
<keyword evidence="6" id="KW-0662">Pyridine nucleotide biosynthesis</keyword>
<evidence type="ECO:0000256" key="2">
    <source>
        <dbReference type="ARBA" id="ARBA00004893"/>
    </source>
</evidence>
<dbReference type="EMBL" id="WHJC01000013">
    <property type="protein sequence ID" value="MPQ42591.1"/>
    <property type="molecule type" value="Genomic_DNA"/>
</dbReference>
<dbReference type="InterPro" id="IPR004393">
    <property type="entry name" value="NadC"/>
</dbReference>
<feature type="domain" description="Quinolinate phosphoribosyl transferase N-terminal" evidence="14">
    <location>
        <begin position="26"/>
        <end position="111"/>
    </location>
</feature>
<dbReference type="GO" id="GO:0009435">
    <property type="term" value="P:NAD+ biosynthetic process"/>
    <property type="evidence" value="ECO:0007669"/>
    <property type="project" value="UniProtKB-UniPathway"/>
</dbReference>
<comment type="subunit">
    <text evidence="4">Hexamer formed by 3 homodimers.</text>
</comment>
<dbReference type="InterPro" id="IPR022412">
    <property type="entry name" value="Quinolinate_PRibosylTrfase_N"/>
</dbReference>
<evidence type="ECO:0000256" key="12">
    <source>
        <dbReference type="PIRNR" id="PIRNR006250"/>
    </source>
</evidence>
<dbReference type="InterPro" id="IPR002638">
    <property type="entry name" value="Quinolinate_PRibosylTrfase_C"/>
</dbReference>
<evidence type="ECO:0000256" key="3">
    <source>
        <dbReference type="ARBA" id="ARBA00009400"/>
    </source>
</evidence>
<dbReference type="Gene3D" id="3.20.20.70">
    <property type="entry name" value="Aldolase class I"/>
    <property type="match status" value="1"/>
</dbReference>